<dbReference type="RefSeq" id="XP_002671119.1">
    <property type="nucleotide sequence ID" value="XM_002671073.1"/>
</dbReference>
<dbReference type="InParanoid" id="D2VXP7"/>
<dbReference type="GO" id="GO:0034274">
    <property type="term" value="C:Atg12-Atg5-Atg16 complex"/>
    <property type="evidence" value="ECO:0007669"/>
    <property type="project" value="TreeGrafter"/>
</dbReference>
<dbReference type="EMBL" id="GG738908">
    <property type="protein sequence ID" value="EFC38375.1"/>
    <property type="molecule type" value="Genomic_DNA"/>
</dbReference>
<proteinExistence type="inferred from homology"/>
<name>D2VXP7_NAEGR</name>
<keyword evidence="3 4" id="KW-0072">Autophagy</keyword>
<dbReference type="eggNOG" id="KOG3439">
    <property type="taxonomic scope" value="Eukaryota"/>
</dbReference>
<evidence type="ECO:0000256" key="2">
    <source>
        <dbReference type="ARBA" id="ARBA00022786"/>
    </source>
</evidence>
<evidence type="ECO:0000256" key="5">
    <source>
        <dbReference type="SAM" id="MobiDB-lite"/>
    </source>
</evidence>
<dbReference type="GO" id="GO:0034727">
    <property type="term" value="P:piecemeal microautophagy of the nucleus"/>
    <property type="evidence" value="ECO:0007669"/>
    <property type="project" value="TreeGrafter"/>
</dbReference>
<dbReference type="Proteomes" id="UP000006671">
    <property type="component" value="Unassembled WGS sequence"/>
</dbReference>
<gene>
    <name evidence="6" type="ORF">NAEGRDRAFT_73824</name>
</gene>
<dbReference type="CDD" id="cd01612">
    <property type="entry name" value="Ubl_ATG12"/>
    <property type="match status" value="1"/>
</dbReference>
<protein>
    <recommendedName>
        <fullName evidence="4">Ubiquitin-like protein ATG12</fullName>
    </recommendedName>
</protein>
<dbReference type="STRING" id="5762.D2VXP7"/>
<dbReference type="GO" id="GO:0000421">
    <property type="term" value="C:autophagosome membrane"/>
    <property type="evidence" value="ECO:0007669"/>
    <property type="project" value="TreeGrafter"/>
</dbReference>
<dbReference type="GeneID" id="8858250"/>
<accession>D2VXP7</accession>
<dbReference type="GO" id="GO:0000045">
    <property type="term" value="P:autophagosome assembly"/>
    <property type="evidence" value="ECO:0007669"/>
    <property type="project" value="InterPro"/>
</dbReference>
<comment type="subunit">
    <text evidence="4">Forms a conjugate with ATG5.</text>
</comment>
<dbReference type="KEGG" id="ngr:NAEGRDRAFT_73824"/>
<dbReference type="PANTHER" id="PTHR13385">
    <property type="entry name" value="AUTOPHAGY PROTEIN 12"/>
    <property type="match status" value="1"/>
</dbReference>
<dbReference type="Pfam" id="PF04110">
    <property type="entry name" value="APG12"/>
    <property type="match status" value="1"/>
</dbReference>
<keyword evidence="1 4" id="KW-1017">Isopeptide bond</keyword>
<dbReference type="InterPro" id="IPR007242">
    <property type="entry name" value="Atg12"/>
</dbReference>
<evidence type="ECO:0000256" key="4">
    <source>
        <dbReference type="RuleBase" id="RU361201"/>
    </source>
</evidence>
<evidence type="ECO:0000256" key="3">
    <source>
        <dbReference type="ARBA" id="ARBA00023006"/>
    </source>
</evidence>
<dbReference type="AlphaFoldDB" id="D2VXP7"/>
<dbReference type="GO" id="GO:0000422">
    <property type="term" value="P:autophagy of mitochondrion"/>
    <property type="evidence" value="ECO:0007669"/>
    <property type="project" value="TreeGrafter"/>
</dbReference>
<sequence>MSSSAVDQQLSSNDTDASSETLSNTNEATTPTTTTEKVESGKVMILFQAVGSAPILKKKKYTIGAASSFNTVIAFLRDKLLRITNPNQTLFLYCGQAFCPNPDDYVGDLFDHFNTNGMLVINYSLKIAWG</sequence>
<keyword evidence="2 4" id="KW-0833">Ubl conjugation pathway</keyword>
<dbReference type="OMA" id="YAKTHAW"/>
<evidence type="ECO:0000313" key="7">
    <source>
        <dbReference type="Proteomes" id="UP000006671"/>
    </source>
</evidence>
<dbReference type="OrthoDB" id="10003551at2759"/>
<dbReference type="GO" id="GO:0019776">
    <property type="term" value="F:Atg8-family ligase activity"/>
    <property type="evidence" value="ECO:0007669"/>
    <property type="project" value="TreeGrafter"/>
</dbReference>
<feature type="compositionally biased region" description="Polar residues" evidence="5">
    <location>
        <begin position="1"/>
        <end position="20"/>
    </location>
</feature>
<dbReference type="FunCoup" id="D2VXP7">
    <property type="interactions" value="195"/>
</dbReference>
<dbReference type="SUPFAM" id="SSF54236">
    <property type="entry name" value="Ubiquitin-like"/>
    <property type="match status" value="1"/>
</dbReference>
<dbReference type="InterPro" id="IPR029071">
    <property type="entry name" value="Ubiquitin-like_domsf"/>
</dbReference>
<keyword evidence="7" id="KW-1185">Reference proteome</keyword>
<evidence type="ECO:0000313" key="6">
    <source>
        <dbReference type="EMBL" id="EFC38375.1"/>
    </source>
</evidence>
<dbReference type="GO" id="GO:0097352">
    <property type="term" value="P:autophagosome maturation"/>
    <property type="evidence" value="ECO:0007669"/>
    <property type="project" value="TreeGrafter"/>
</dbReference>
<dbReference type="Gene3D" id="3.10.20.90">
    <property type="entry name" value="Phosphatidylinositol 3-kinase Catalytic Subunit, Chain A, domain 1"/>
    <property type="match status" value="1"/>
</dbReference>
<evidence type="ECO:0000256" key="1">
    <source>
        <dbReference type="ARBA" id="ARBA00022499"/>
    </source>
</evidence>
<organism evidence="7">
    <name type="scientific">Naegleria gruberi</name>
    <name type="common">Amoeba</name>
    <dbReference type="NCBI Taxonomy" id="5762"/>
    <lineage>
        <taxon>Eukaryota</taxon>
        <taxon>Discoba</taxon>
        <taxon>Heterolobosea</taxon>
        <taxon>Tetramitia</taxon>
        <taxon>Eutetramitia</taxon>
        <taxon>Vahlkampfiidae</taxon>
        <taxon>Naegleria</taxon>
    </lineage>
</organism>
<feature type="compositionally biased region" description="Low complexity" evidence="5">
    <location>
        <begin position="21"/>
        <end position="35"/>
    </location>
</feature>
<dbReference type="GO" id="GO:0061723">
    <property type="term" value="P:glycophagy"/>
    <property type="evidence" value="ECO:0007669"/>
    <property type="project" value="TreeGrafter"/>
</dbReference>
<comment type="similarity">
    <text evidence="4">Belongs to the ATG12 family.</text>
</comment>
<dbReference type="PANTHER" id="PTHR13385:SF0">
    <property type="entry name" value="UBIQUITIN-LIKE PROTEIN ATG12"/>
    <property type="match status" value="1"/>
</dbReference>
<feature type="region of interest" description="Disordered" evidence="5">
    <location>
        <begin position="1"/>
        <end position="36"/>
    </location>
</feature>
<reference evidence="6 7" key="1">
    <citation type="journal article" date="2010" name="Cell">
        <title>The genome of Naegleria gruberi illuminates early eukaryotic versatility.</title>
        <authorList>
            <person name="Fritz-Laylin L.K."/>
            <person name="Prochnik S.E."/>
            <person name="Ginger M.L."/>
            <person name="Dacks J.B."/>
            <person name="Carpenter M.L."/>
            <person name="Field M.C."/>
            <person name="Kuo A."/>
            <person name="Paredez A."/>
            <person name="Chapman J."/>
            <person name="Pham J."/>
            <person name="Shu S."/>
            <person name="Neupane R."/>
            <person name="Cipriano M."/>
            <person name="Mancuso J."/>
            <person name="Tu H."/>
            <person name="Salamov A."/>
            <person name="Lindquist E."/>
            <person name="Shapiro H."/>
            <person name="Lucas S."/>
            <person name="Grigoriev I.V."/>
            <person name="Cande W.Z."/>
            <person name="Fulton C."/>
            <person name="Rokhsar D.S."/>
            <person name="Dawson S.C."/>
        </authorList>
    </citation>
    <scope>NUCLEOTIDE SEQUENCE [LARGE SCALE GENOMIC DNA]</scope>
    <source>
        <strain evidence="6 7">NEG-M</strain>
    </source>
</reference>
<dbReference type="VEuPathDB" id="AmoebaDB:NAEGRDRAFT_73824"/>
<dbReference type="GO" id="GO:0034045">
    <property type="term" value="C:phagophore assembly site membrane"/>
    <property type="evidence" value="ECO:0007669"/>
    <property type="project" value="TreeGrafter"/>
</dbReference>